<proteinExistence type="predicted"/>
<name>A0A9X2CZH7_9GAMM</name>
<keyword evidence="2" id="KW-1185">Reference proteome</keyword>
<dbReference type="RefSeq" id="WP_250420839.1">
    <property type="nucleotide sequence ID" value="NZ_JAJKBJ010000006.1"/>
</dbReference>
<dbReference type="AlphaFoldDB" id="A0A9X2CZH7"/>
<dbReference type="InterPro" id="IPR009097">
    <property type="entry name" value="Cyclic_Pdiesterase"/>
</dbReference>
<dbReference type="SUPFAM" id="SSF55144">
    <property type="entry name" value="LigT-like"/>
    <property type="match status" value="1"/>
</dbReference>
<evidence type="ECO:0000313" key="2">
    <source>
        <dbReference type="Proteomes" id="UP001139721"/>
    </source>
</evidence>
<dbReference type="Pfam" id="PF06299">
    <property type="entry name" value="DUF1045"/>
    <property type="match status" value="1"/>
</dbReference>
<accession>A0A9X2CZH7</accession>
<dbReference type="InterPro" id="IPR009389">
    <property type="entry name" value="DUF1045"/>
</dbReference>
<comment type="caution">
    <text evidence="1">The sequence shown here is derived from an EMBL/GenBank/DDBJ whole genome shotgun (WGS) entry which is preliminary data.</text>
</comment>
<dbReference type="Proteomes" id="UP001139721">
    <property type="component" value="Unassembled WGS sequence"/>
</dbReference>
<protein>
    <submittedName>
        <fullName evidence="1">Cytochrome P450</fullName>
    </submittedName>
</protein>
<dbReference type="Gene3D" id="3.90.1140.10">
    <property type="entry name" value="Cyclic phosphodiesterase"/>
    <property type="match status" value="1"/>
</dbReference>
<dbReference type="EMBL" id="JAJKBJ010000006">
    <property type="protein sequence ID" value="MCL9683785.1"/>
    <property type="molecule type" value="Genomic_DNA"/>
</dbReference>
<evidence type="ECO:0000313" key="1">
    <source>
        <dbReference type="EMBL" id="MCL9683785.1"/>
    </source>
</evidence>
<reference evidence="1" key="1">
    <citation type="submission" date="2021-11" db="EMBL/GenBank/DDBJ databases">
        <title>Legionella maioricencis sp. nov., a new species isolated from hot water samples in Mallorca.</title>
        <authorList>
            <person name="Crespi S."/>
            <person name="Drasar V."/>
            <person name="Salva-Serra F."/>
            <person name="Jaen-Luchoro D."/>
            <person name="Pineiro-Iglesias B."/>
            <person name="Aliaga F."/>
            <person name="Fernandez-Juarez V."/>
            <person name="Coll G."/>
            <person name="Moore E.R.B."/>
            <person name="Bennasar-Figueras A."/>
        </authorList>
    </citation>
    <scope>NUCLEOTIDE SEQUENCE</scope>
    <source>
        <strain evidence="1">HCPI-6</strain>
    </source>
</reference>
<organism evidence="1 2">
    <name type="scientific">Legionella maioricensis</name>
    <dbReference type="NCBI Taxonomy" id="2896528"/>
    <lineage>
        <taxon>Bacteria</taxon>
        <taxon>Pseudomonadati</taxon>
        <taxon>Pseudomonadota</taxon>
        <taxon>Gammaproteobacteria</taxon>
        <taxon>Legionellales</taxon>
        <taxon>Legionellaceae</taxon>
        <taxon>Legionella</taxon>
    </lineage>
</organism>
<gene>
    <name evidence="1" type="ORF">LOX96_06745</name>
</gene>
<sequence length="255" mass="29106">MGNWITNHCKSLRHCMFLYFFGLVGCLISNTIQAANLSINVYLKLKPGNQVAPLIKDFNQFLQQRGLFHAYHITPFIDQYPLHITLYLSTYEEKQLAKIIKQTQWLAKKQKRIPISTCQFMASPSGYVMLSVKRTRQLQELSNQTLTSLAALRDTTASIPDWAAEDTERRKLFTQWGSTSVMNFFQPHFSLFDPESLTAEQRIPLYKKLEQLIEQYSKTHQLEVQAVAYAIGIGIADKQGQIVKELGAFALNGAP</sequence>